<evidence type="ECO:0000259" key="5">
    <source>
        <dbReference type="Pfam" id="PF00535"/>
    </source>
</evidence>
<dbReference type="EMBL" id="JAECZB010000002">
    <property type="protein sequence ID" value="MBH8551085.1"/>
    <property type="molecule type" value="Genomic_DNA"/>
</dbReference>
<dbReference type="AlphaFoldDB" id="A0A8J7HD77"/>
<feature type="domain" description="Glycosyltransferase 2-like" evidence="5">
    <location>
        <begin position="12"/>
        <end position="139"/>
    </location>
</feature>
<dbReference type="Proteomes" id="UP000599391">
    <property type="component" value="Unassembled WGS sequence"/>
</dbReference>
<dbReference type="Gene3D" id="3.90.550.10">
    <property type="entry name" value="Spore Coat Polysaccharide Biosynthesis Protein SpsA, Chain A"/>
    <property type="match status" value="1"/>
</dbReference>
<sequence>MIEKLTSKNTYIIIPVHNRKNTTLACLENLQKCGDLQSYHVVIVDDASNDGTAEAIYSLYPKTIVLPGNGDLWWTGAISLGMQYACEQGADYIFWLNDDCLPELGTLPLMVKYMQSHPDTIVAPTCYVAEDSSFIPAKNGFRGRTTLSASSGEVIPVDGMSGWCVGMPAVVFRKIGFPDATKYPHYAGDDMYLLKATRSGFKACLLGDAKVNLVGGVRMTSNFQHYFHPKLTITETFKLLFWSKKSPYRLPTQFFRHVERYGTVIGILLFSIKVISWLGQWGKYQLLNLLPRPTV</sequence>
<protein>
    <submittedName>
        <fullName evidence="6">Glycosyltransferase family 2 protein</fullName>
    </submittedName>
</protein>
<comment type="similarity">
    <text evidence="2">Belongs to the glycosyltransferase 2 family.</text>
</comment>
<evidence type="ECO:0000256" key="4">
    <source>
        <dbReference type="ARBA" id="ARBA00022679"/>
    </source>
</evidence>
<accession>A0A8J7HD77</accession>
<evidence type="ECO:0000256" key="3">
    <source>
        <dbReference type="ARBA" id="ARBA00022676"/>
    </source>
</evidence>
<evidence type="ECO:0000313" key="6">
    <source>
        <dbReference type="EMBL" id="MBH8551085.1"/>
    </source>
</evidence>
<evidence type="ECO:0000313" key="7">
    <source>
        <dbReference type="Proteomes" id="UP000599391"/>
    </source>
</evidence>
<name>A0A8J7HD77_9CYAN</name>
<comment type="caution">
    <text evidence="6">The sequence shown here is derived from an EMBL/GenBank/DDBJ whole genome shotgun (WGS) entry which is preliminary data.</text>
</comment>
<dbReference type="InterPro" id="IPR001173">
    <property type="entry name" value="Glyco_trans_2-like"/>
</dbReference>
<evidence type="ECO:0000256" key="2">
    <source>
        <dbReference type="ARBA" id="ARBA00006739"/>
    </source>
</evidence>
<dbReference type="PANTHER" id="PTHR43179:SF12">
    <property type="entry name" value="GALACTOFURANOSYLTRANSFERASE GLFT2"/>
    <property type="match status" value="1"/>
</dbReference>
<dbReference type="Pfam" id="PF00535">
    <property type="entry name" value="Glycos_transf_2"/>
    <property type="match status" value="1"/>
</dbReference>
<proteinExistence type="inferred from homology"/>
<dbReference type="SUPFAM" id="SSF53448">
    <property type="entry name" value="Nucleotide-diphospho-sugar transferases"/>
    <property type="match status" value="1"/>
</dbReference>
<comment type="pathway">
    <text evidence="1">Cell wall biogenesis; cell wall polysaccharide biosynthesis.</text>
</comment>
<reference evidence="6 7" key="1">
    <citation type="journal article" date="2021" name="Int. J. Syst. Evol. Microbiol.">
        <title>Amazonocrinis nigriterrae gen. nov., sp. nov., Atlanticothrix silvestris gen. nov., sp. nov. and Dendronalium phyllosphericum gen. nov., sp. nov., nostocacean cyanobacteria from Brazilian environments.</title>
        <authorList>
            <person name="Alvarenga D.O."/>
            <person name="Andreote A.P.D."/>
            <person name="Branco L.H.Z."/>
            <person name="Delbaje E."/>
            <person name="Cruz R.B."/>
            <person name="Varani A.M."/>
            <person name="Fiore M.F."/>
        </authorList>
    </citation>
    <scope>NUCLEOTIDE SEQUENCE [LARGE SCALE GENOMIC DNA]</scope>
    <source>
        <strain evidence="6 7">CENA357</strain>
    </source>
</reference>
<keyword evidence="4" id="KW-0808">Transferase</keyword>
<dbReference type="InterPro" id="IPR029044">
    <property type="entry name" value="Nucleotide-diphossugar_trans"/>
</dbReference>
<evidence type="ECO:0000256" key="1">
    <source>
        <dbReference type="ARBA" id="ARBA00004776"/>
    </source>
</evidence>
<dbReference type="PANTHER" id="PTHR43179">
    <property type="entry name" value="RHAMNOSYLTRANSFERASE WBBL"/>
    <property type="match status" value="1"/>
</dbReference>
<organism evidence="6 7">
    <name type="scientific">Atlanticothrix silvestris CENA357</name>
    <dbReference type="NCBI Taxonomy" id="1725252"/>
    <lineage>
        <taxon>Bacteria</taxon>
        <taxon>Bacillati</taxon>
        <taxon>Cyanobacteriota</taxon>
        <taxon>Cyanophyceae</taxon>
        <taxon>Nostocales</taxon>
        <taxon>Nodulariaceae</taxon>
        <taxon>Atlanticothrix</taxon>
        <taxon>Atlanticothrix silvestris</taxon>
    </lineage>
</organism>
<dbReference type="GO" id="GO:0016757">
    <property type="term" value="F:glycosyltransferase activity"/>
    <property type="evidence" value="ECO:0007669"/>
    <property type="project" value="UniProtKB-KW"/>
</dbReference>
<gene>
    <name evidence="6" type="ORF">I8751_01510</name>
</gene>
<keyword evidence="7" id="KW-1185">Reference proteome</keyword>
<keyword evidence="3" id="KW-0328">Glycosyltransferase</keyword>